<name>A0A6M4A073_9BURK</name>
<accession>A0A6M4A073</accession>
<dbReference type="Pfam" id="PF04392">
    <property type="entry name" value="ABC_sub_bind"/>
    <property type="match status" value="1"/>
</dbReference>
<keyword evidence="1" id="KW-0732">Signal</keyword>
<organism evidence="2 3">
    <name type="scientific">Undibacterium piscinae</name>
    <dbReference type="NCBI Taxonomy" id="2495591"/>
    <lineage>
        <taxon>Bacteria</taxon>
        <taxon>Pseudomonadati</taxon>
        <taxon>Pseudomonadota</taxon>
        <taxon>Betaproteobacteria</taxon>
        <taxon>Burkholderiales</taxon>
        <taxon>Oxalobacteraceae</taxon>
        <taxon>Undibacterium</taxon>
    </lineage>
</organism>
<dbReference type="KEGG" id="upi:EJG51_001560"/>
<keyword evidence="3" id="KW-1185">Reference proteome</keyword>
<proteinExistence type="predicted"/>
<protein>
    <recommendedName>
        <fullName evidence="4">ABC transporter substrate-binding protein</fullName>
    </recommendedName>
</protein>
<dbReference type="EMBL" id="CP051152">
    <property type="protein sequence ID" value="QJQ04756.1"/>
    <property type="molecule type" value="Genomic_DNA"/>
</dbReference>
<evidence type="ECO:0008006" key="4">
    <source>
        <dbReference type="Google" id="ProtNLM"/>
    </source>
</evidence>
<evidence type="ECO:0000256" key="1">
    <source>
        <dbReference type="SAM" id="SignalP"/>
    </source>
</evidence>
<sequence>MIRPALRLILLALFFCCSIPAWADSGKQKSILLLSPDLLNSPYLYDFYSAFKLKLNEGRPESVIIYEENLDLSRFPLGVDDTKLDTWLRTKYRNIKIDAIVVIGHSALNYVLQHQRELWPDTPILFTLASDSEIKKMALPENVAGKTLKAGFSDIVRMARGLLPDTKHIAIVGNLPEHDVYRNDLPEQIARLSVEIDIIDLRGKTLDQLRLAMADLPKGTVVYFTMLTMDGALKKINNKDALLELVKAANAPVLVDNPSHIGLGAMGAILFDAGIQGRETADLLGKILAGEKMSSLSIGNSTFIPLLDWRELNRWGWIKVIIQPGVSYVFLPREYGSFIAGKSW</sequence>
<dbReference type="PANTHER" id="PTHR35271:SF1">
    <property type="entry name" value="ABC TRANSPORTER, SUBSTRATE-BINDING LIPOPROTEIN"/>
    <property type="match status" value="1"/>
</dbReference>
<gene>
    <name evidence="2" type="ORF">EJG51_001560</name>
</gene>
<dbReference type="AlphaFoldDB" id="A0A6M4A073"/>
<dbReference type="InterPro" id="IPR007487">
    <property type="entry name" value="ABC_transpt-TYRBP-like"/>
</dbReference>
<evidence type="ECO:0000313" key="2">
    <source>
        <dbReference type="EMBL" id="QJQ04756.1"/>
    </source>
</evidence>
<dbReference type="Gene3D" id="3.40.50.2300">
    <property type="match status" value="1"/>
</dbReference>
<feature type="signal peptide" evidence="1">
    <location>
        <begin position="1"/>
        <end position="23"/>
    </location>
</feature>
<feature type="chain" id="PRO_5026727255" description="ABC transporter substrate-binding protein" evidence="1">
    <location>
        <begin position="24"/>
        <end position="344"/>
    </location>
</feature>
<evidence type="ECO:0000313" key="3">
    <source>
        <dbReference type="Proteomes" id="UP000274350"/>
    </source>
</evidence>
<dbReference type="PANTHER" id="PTHR35271">
    <property type="entry name" value="ABC TRANSPORTER, SUBSTRATE-BINDING LIPOPROTEIN-RELATED"/>
    <property type="match status" value="1"/>
</dbReference>
<dbReference type="Proteomes" id="UP000274350">
    <property type="component" value="Chromosome"/>
</dbReference>
<reference evidence="2 3" key="1">
    <citation type="journal article" date="2019" name="Int. J. Syst. Evol. Microbiol.">
        <title>Undibacterium piscinae sp. nov., isolated from Korean shiner intestine.</title>
        <authorList>
            <person name="Lee S.Y."/>
            <person name="Kang W."/>
            <person name="Kim P.S."/>
            <person name="Kim H.S."/>
            <person name="Sung H."/>
            <person name="Shin N.R."/>
            <person name="Whon T.W."/>
            <person name="Yun J.H."/>
            <person name="Lee J.Y."/>
            <person name="Lee J.Y."/>
            <person name="Jung M.J."/>
            <person name="Jeong Y.S."/>
            <person name="Tak E.J."/>
            <person name="Han J.E."/>
            <person name="Hyun D.W."/>
            <person name="Kang M.S."/>
            <person name="Lee K.E."/>
            <person name="Lee B.H."/>
            <person name="Bae J.W."/>
        </authorList>
    </citation>
    <scope>NUCLEOTIDE SEQUENCE [LARGE SCALE GENOMIC DNA]</scope>
    <source>
        <strain evidence="2 3">S11R28</strain>
    </source>
</reference>